<organism evidence="1 2">
    <name type="scientific">Nephila pilipes</name>
    <name type="common">Giant wood spider</name>
    <name type="synonym">Nephila maculata</name>
    <dbReference type="NCBI Taxonomy" id="299642"/>
    <lineage>
        <taxon>Eukaryota</taxon>
        <taxon>Metazoa</taxon>
        <taxon>Ecdysozoa</taxon>
        <taxon>Arthropoda</taxon>
        <taxon>Chelicerata</taxon>
        <taxon>Arachnida</taxon>
        <taxon>Araneae</taxon>
        <taxon>Araneomorphae</taxon>
        <taxon>Entelegynae</taxon>
        <taxon>Araneoidea</taxon>
        <taxon>Nephilidae</taxon>
        <taxon>Nephila</taxon>
    </lineage>
</organism>
<proteinExistence type="predicted"/>
<sequence>MGRIDSGKGFNCSKGIVEIEFFLQRIFHFRQVVAFLLLEFETICKTDILLIKEGLIQLNPDRGCSAAKRHNSLIDPQVSLNICDFQLELENDLR</sequence>
<dbReference type="AlphaFoldDB" id="A0A8X6N962"/>
<evidence type="ECO:0000313" key="1">
    <source>
        <dbReference type="EMBL" id="GFT01872.1"/>
    </source>
</evidence>
<accession>A0A8X6N962</accession>
<dbReference type="Proteomes" id="UP000887013">
    <property type="component" value="Unassembled WGS sequence"/>
</dbReference>
<comment type="caution">
    <text evidence="1">The sequence shown here is derived from an EMBL/GenBank/DDBJ whole genome shotgun (WGS) entry which is preliminary data.</text>
</comment>
<gene>
    <name evidence="1" type="ORF">NPIL_624981</name>
</gene>
<name>A0A8X6N962_NEPPI</name>
<protein>
    <submittedName>
        <fullName evidence="1">Uncharacterized protein</fullName>
    </submittedName>
</protein>
<reference evidence="1" key="1">
    <citation type="submission" date="2020-08" db="EMBL/GenBank/DDBJ databases">
        <title>Multicomponent nature underlies the extraordinary mechanical properties of spider dragline silk.</title>
        <authorList>
            <person name="Kono N."/>
            <person name="Nakamura H."/>
            <person name="Mori M."/>
            <person name="Yoshida Y."/>
            <person name="Ohtoshi R."/>
            <person name="Malay A.D."/>
            <person name="Moran D.A.P."/>
            <person name="Tomita M."/>
            <person name="Numata K."/>
            <person name="Arakawa K."/>
        </authorList>
    </citation>
    <scope>NUCLEOTIDE SEQUENCE</scope>
</reference>
<evidence type="ECO:0000313" key="2">
    <source>
        <dbReference type="Proteomes" id="UP000887013"/>
    </source>
</evidence>
<dbReference type="EMBL" id="BMAW01007012">
    <property type="protein sequence ID" value="GFT01872.1"/>
    <property type="molecule type" value="Genomic_DNA"/>
</dbReference>
<keyword evidence="2" id="KW-1185">Reference proteome</keyword>